<accession>A0A0C9SRW0</accession>
<keyword evidence="4" id="KW-1185">Reference proteome</keyword>
<dbReference type="HOGENOM" id="CLU_2085788_0_0_1"/>
<keyword evidence="1" id="KW-0472">Membrane</keyword>
<evidence type="ECO:0000256" key="1">
    <source>
        <dbReference type="SAM" id="Phobius"/>
    </source>
</evidence>
<gene>
    <name evidence="3" type="ORF">PLICRDRAFT_330555</name>
</gene>
<name>A0A0C9SRW0_PLICR</name>
<dbReference type="AlphaFoldDB" id="A0A0C9SRW0"/>
<proteinExistence type="predicted"/>
<sequence>MARKRLILRTITIVLFSLAGNSVANDDFCVINTDRGPSGSISLLMGIGLLSLFCSTYEHKKTQPTPRSYDRHDRCFQLTAPHWLISSLRTFAPKPIWCHALQMRTCSSACRSRLLGL</sequence>
<evidence type="ECO:0000313" key="4">
    <source>
        <dbReference type="Proteomes" id="UP000053263"/>
    </source>
</evidence>
<dbReference type="EMBL" id="KN832568">
    <property type="protein sequence ID" value="KII85077.1"/>
    <property type="molecule type" value="Genomic_DNA"/>
</dbReference>
<organism evidence="3 4">
    <name type="scientific">Plicaturopsis crispa FD-325 SS-3</name>
    <dbReference type="NCBI Taxonomy" id="944288"/>
    <lineage>
        <taxon>Eukaryota</taxon>
        <taxon>Fungi</taxon>
        <taxon>Dikarya</taxon>
        <taxon>Basidiomycota</taxon>
        <taxon>Agaricomycotina</taxon>
        <taxon>Agaricomycetes</taxon>
        <taxon>Agaricomycetidae</taxon>
        <taxon>Amylocorticiales</taxon>
        <taxon>Amylocorticiaceae</taxon>
        <taxon>Plicatura</taxon>
        <taxon>Plicaturopsis crispa</taxon>
    </lineage>
</organism>
<keyword evidence="1" id="KW-1133">Transmembrane helix</keyword>
<feature type="signal peptide" evidence="2">
    <location>
        <begin position="1"/>
        <end position="24"/>
    </location>
</feature>
<dbReference type="Proteomes" id="UP000053263">
    <property type="component" value="Unassembled WGS sequence"/>
</dbReference>
<feature type="chain" id="PRO_5002220020" evidence="2">
    <location>
        <begin position="25"/>
        <end position="117"/>
    </location>
</feature>
<keyword evidence="1" id="KW-0812">Transmembrane</keyword>
<evidence type="ECO:0000256" key="2">
    <source>
        <dbReference type="SAM" id="SignalP"/>
    </source>
</evidence>
<keyword evidence="2" id="KW-0732">Signal</keyword>
<evidence type="ECO:0000313" key="3">
    <source>
        <dbReference type="EMBL" id="KII85077.1"/>
    </source>
</evidence>
<protein>
    <submittedName>
        <fullName evidence="3">Uncharacterized protein</fullName>
    </submittedName>
</protein>
<feature type="transmembrane region" description="Helical" evidence="1">
    <location>
        <begin position="40"/>
        <end position="57"/>
    </location>
</feature>
<reference evidence="3 4" key="1">
    <citation type="submission" date="2014-06" db="EMBL/GenBank/DDBJ databases">
        <title>Evolutionary Origins and Diversification of the Mycorrhizal Mutualists.</title>
        <authorList>
            <consortium name="DOE Joint Genome Institute"/>
            <consortium name="Mycorrhizal Genomics Consortium"/>
            <person name="Kohler A."/>
            <person name="Kuo A."/>
            <person name="Nagy L.G."/>
            <person name="Floudas D."/>
            <person name="Copeland A."/>
            <person name="Barry K.W."/>
            <person name="Cichocki N."/>
            <person name="Veneault-Fourrey C."/>
            <person name="LaButti K."/>
            <person name="Lindquist E.A."/>
            <person name="Lipzen A."/>
            <person name="Lundell T."/>
            <person name="Morin E."/>
            <person name="Murat C."/>
            <person name="Riley R."/>
            <person name="Ohm R."/>
            <person name="Sun H."/>
            <person name="Tunlid A."/>
            <person name="Henrissat B."/>
            <person name="Grigoriev I.V."/>
            <person name="Hibbett D.S."/>
            <person name="Martin F."/>
        </authorList>
    </citation>
    <scope>NUCLEOTIDE SEQUENCE [LARGE SCALE GENOMIC DNA]</scope>
    <source>
        <strain evidence="3 4">FD-325 SS-3</strain>
    </source>
</reference>